<proteinExistence type="predicted"/>
<dbReference type="OrthoDB" id="2963168at2759"/>
<sequence>MPPERRIIVSIDFGTTFSGVAWAESSKPHVQHVISSWPASNSFKSSLKVPTELRRVASGWQWGFQIPDGVKRHRLFKLKLDEPGRAGKDDDSPLELAKVYFSCLHTHFVSVLEERLSPGVVRSTPIDYIVTVPAIWSNAAKLLTERAAAMAGFCGKQRIQLISEPEAAALYTIKKLSPSMLQPGRKFVVCDAGGGTVDLISYQVSRTDRLEIKEVTEGTGGRCGSSMLNKRYRRLLRQTHGEKHWPDEQLMAALNDFELFKKGFVPQGEPLTVRTNESLGLGKNRFTLPQNEMASRVFEPVIQDIVCLIQEQISMAGSDVSAVMLVGGFGQSQHLKRRVKEAVAAGLKVLQPDNGWIAVVKGAAMYGLGQCQPMAEVEVASRVARRSYGTCLLAKFNMMRHDPKEAFWSAKEGQMVTTEMCWFIRKSYPQGTPSTIDYQCDIPVGTGHAPQTEIEIFSHDQDATPPKHVNSQTRCIATLSLDLTQIPDQVKTAAGETKLGSHRYYCLSGVIQARYGPAMVKYSVKLAGVTHDAITVRYED</sequence>
<keyword evidence="4" id="KW-1185">Reference proteome</keyword>
<evidence type="ECO:0000256" key="1">
    <source>
        <dbReference type="ARBA" id="ARBA00022741"/>
    </source>
</evidence>
<gene>
    <name evidence="3" type="ORF">GQ602_000815</name>
</gene>
<dbReference type="PANTHER" id="PTHR14187">
    <property type="entry name" value="ALPHA KINASE/ELONGATION FACTOR 2 KINASE"/>
    <property type="match status" value="1"/>
</dbReference>
<keyword evidence="1" id="KW-0547">Nucleotide-binding</keyword>
<evidence type="ECO:0000313" key="3">
    <source>
        <dbReference type="EMBL" id="KAF4595202.1"/>
    </source>
</evidence>
<evidence type="ECO:0000256" key="2">
    <source>
        <dbReference type="ARBA" id="ARBA00022840"/>
    </source>
</evidence>
<dbReference type="Gene3D" id="3.30.420.40">
    <property type="match status" value="2"/>
</dbReference>
<dbReference type="Proteomes" id="UP000562929">
    <property type="component" value="Unassembled WGS sequence"/>
</dbReference>
<dbReference type="CDD" id="cd10170">
    <property type="entry name" value="ASKHA_NBD_HSP70"/>
    <property type="match status" value="1"/>
</dbReference>
<dbReference type="PANTHER" id="PTHR14187:SF82">
    <property type="entry name" value="FAMILY CHAPERONE, PUTATIVE (AFU_ORTHOLOGUE AFUA_7G08575)-RELATED"/>
    <property type="match status" value="1"/>
</dbReference>
<dbReference type="EMBL" id="JAACLJ010000001">
    <property type="protein sequence ID" value="KAF4595202.1"/>
    <property type="molecule type" value="Genomic_DNA"/>
</dbReference>
<dbReference type="AlphaFoldDB" id="A0A8H4QCZ7"/>
<accession>A0A8H4QCZ7</accession>
<keyword evidence="2" id="KW-0067">ATP-binding</keyword>
<dbReference type="Pfam" id="PF00012">
    <property type="entry name" value="HSP70"/>
    <property type="match status" value="1"/>
</dbReference>
<reference evidence="3 4" key="1">
    <citation type="journal article" date="2020" name="G3 (Bethesda)">
        <title>Genetic Underpinnings of Host Manipulation by Ophiocordyceps as Revealed by Comparative Transcriptomics.</title>
        <authorList>
            <person name="Will I."/>
            <person name="Das B."/>
            <person name="Trinh T."/>
            <person name="Brachmann A."/>
            <person name="Ohm R.A."/>
            <person name="de Bekker C."/>
        </authorList>
    </citation>
    <scope>NUCLEOTIDE SEQUENCE [LARGE SCALE GENOMIC DNA]</scope>
    <source>
        <strain evidence="3 4">EC05</strain>
    </source>
</reference>
<evidence type="ECO:0000313" key="4">
    <source>
        <dbReference type="Proteomes" id="UP000562929"/>
    </source>
</evidence>
<dbReference type="InterPro" id="IPR013126">
    <property type="entry name" value="Hsp_70_fam"/>
</dbReference>
<dbReference type="GO" id="GO:0005524">
    <property type="term" value="F:ATP binding"/>
    <property type="evidence" value="ECO:0007669"/>
    <property type="project" value="UniProtKB-KW"/>
</dbReference>
<dbReference type="SUPFAM" id="SSF53067">
    <property type="entry name" value="Actin-like ATPase domain"/>
    <property type="match status" value="2"/>
</dbReference>
<organism evidence="3 4">
    <name type="scientific">Ophiocordyceps camponoti-floridani</name>
    <dbReference type="NCBI Taxonomy" id="2030778"/>
    <lineage>
        <taxon>Eukaryota</taxon>
        <taxon>Fungi</taxon>
        <taxon>Dikarya</taxon>
        <taxon>Ascomycota</taxon>
        <taxon>Pezizomycotina</taxon>
        <taxon>Sordariomycetes</taxon>
        <taxon>Hypocreomycetidae</taxon>
        <taxon>Hypocreales</taxon>
        <taxon>Ophiocordycipitaceae</taxon>
        <taxon>Ophiocordyceps</taxon>
    </lineage>
</organism>
<comment type="caution">
    <text evidence="3">The sequence shown here is derived from an EMBL/GenBank/DDBJ whole genome shotgun (WGS) entry which is preliminary data.</text>
</comment>
<dbReference type="InterPro" id="IPR043129">
    <property type="entry name" value="ATPase_NBD"/>
</dbReference>
<name>A0A8H4QCZ7_9HYPO</name>
<protein>
    <submittedName>
        <fullName evidence="3">Phosphatidylinositol 3</fullName>
    </submittedName>
</protein>
<dbReference type="GO" id="GO:0140662">
    <property type="term" value="F:ATP-dependent protein folding chaperone"/>
    <property type="evidence" value="ECO:0007669"/>
    <property type="project" value="InterPro"/>
</dbReference>